<comment type="caution">
    <text evidence="2">The sequence shown here is derived from an EMBL/GenBank/DDBJ whole genome shotgun (WGS) entry which is preliminary data.</text>
</comment>
<dbReference type="EMBL" id="PDCJ01000001">
    <property type="protein sequence ID" value="PEG32156.1"/>
    <property type="molecule type" value="Genomic_DNA"/>
</dbReference>
<keyword evidence="1" id="KW-0472">Membrane</keyword>
<gene>
    <name evidence="2" type="ORF">CQ394_10805</name>
</gene>
<dbReference type="AlphaFoldDB" id="A0A2A7MKF9"/>
<keyword evidence="1" id="KW-0812">Transmembrane</keyword>
<reference evidence="2 3" key="1">
    <citation type="submission" date="2017-10" db="EMBL/GenBank/DDBJ databases">
        <title>Effective Description of Clostridium neonatale sp. nov. linked to necrotizing enterocolitis in neonates and a clarification of species assignable to the genus Clostridium (Prazmowski 1880) emend. Lawson and Rainey 2016.</title>
        <authorList>
            <person name="Bernard K."/>
            <person name="Burdz T."/>
            <person name="Wiebe D."/>
            <person name="Balcewich B."/>
            <person name="Alfa M."/>
            <person name="Bernier A.-M."/>
        </authorList>
    </citation>
    <scope>NUCLEOTIDE SEQUENCE [LARGE SCALE GENOMIC DNA]</scope>
    <source>
        <strain evidence="2 3">LCDC99A005</strain>
    </source>
</reference>
<dbReference type="STRING" id="137838.GCA_001458595_03648"/>
<sequence>MKYMKKKYITRKVMPSIIILFLMMSGIISINIKNTSSLSPLGNTNENYQLVSEEFGEDFSNFIKDNSFLKIYKEDSDILVRIGENNFRITNQSNITKQVEILVNNVREKINTVIKD</sequence>
<proteinExistence type="predicted"/>
<organism evidence="2 3">
    <name type="scientific">Clostridium neonatale</name>
    <dbReference type="NCBI Taxonomy" id="137838"/>
    <lineage>
        <taxon>Bacteria</taxon>
        <taxon>Bacillati</taxon>
        <taxon>Bacillota</taxon>
        <taxon>Clostridia</taxon>
        <taxon>Eubacteriales</taxon>
        <taxon>Clostridiaceae</taxon>
        <taxon>Clostridium</taxon>
    </lineage>
</organism>
<accession>A0A2A7MKF9</accession>
<protein>
    <submittedName>
        <fullName evidence="2">Uncharacterized protein</fullName>
    </submittedName>
</protein>
<keyword evidence="1" id="KW-1133">Transmembrane helix</keyword>
<name>A0A2A7MKF9_9CLOT</name>
<dbReference type="Proteomes" id="UP000220840">
    <property type="component" value="Unassembled WGS sequence"/>
</dbReference>
<evidence type="ECO:0000313" key="2">
    <source>
        <dbReference type="EMBL" id="PEG32156.1"/>
    </source>
</evidence>
<feature type="transmembrane region" description="Helical" evidence="1">
    <location>
        <begin position="12"/>
        <end position="32"/>
    </location>
</feature>
<evidence type="ECO:0000256" key="1">
    <source>
        <dbReference type="SAM" id="Phobius"/>
    </source>
</evidence>
<evidence type="ECO:0000313" key="3">
    <source>
        <dbReference type="Proteomes" id="UP000220840"/>
    </source>
</evidence>
<keyword evidence="3" id="KW-1185">Reference proteome</keyword>
<dbReference type="OrthoDB" id="1911637at2"/>